<name>A0A9P4JLE4_9PLEO</name>
<dbReference type="EMBL" id="ML993983">
    <property type="protein sequence ID" value="KAF2201280.1"/>
    <property type="molecule type" value="Genomic_DNA"/>
</dbReference>
<evidence type="ECO:0000313" key="5">
    <source>
        <dbReference type="Proteomes" id="UP000799536"/>
    </source>
</evidence>
<dbReference type="InterPro" id="IPR002885">
    <property type="entry name" value="PPR_rpt"/>
</dbReference>
<dbReference type="InterPro" id="IPR011990">
    <property type="entry name" value="TPR-like_helical_dom_sf"/>
</dbReference>
<dbReference type="AlphaFoldDB" id="A0A9P4JLE4"/>
<organism evidence="4 5">
    <name type="scientific">Delitschia confertaspora ATCC 74209</name>
    <dbReference type="NCBI Taxonomy" id="1513339"/>
    <lineage>
        <taxon>Eukaryota</taxon>
        <taxon>Fungi</taxon>
        <taxon>Dikarya</taxon>
        <taxon>Ascomycota</taxon>
        <taxon>Pezizomycotina</taxon>
        <taxon>Dothideomycetes</taxon>
        <taxon>Pleosporomycetidae</taxon>
        <taxon>Pleosporales</taxon>
        <taxon>Delitschiaceae</taxon>
        <taxon>Delitschia</taxon>
    </lineage>
</organism>
<evidence type="ECO:0000256" key="2">
    <source>
        <dbReference type="PROSITE-ProRule" id="PRU00708"/>
    </source>
</evidence>
<reference evidence="4" key="1">
    <citation type="journal article" date="2020" name="Stud. Mycol.">
        <title>101 Dothideomycetes genomes: a test case for predicting lifestyles and emergence of pathogens.</title>
        <authorList>
            <person name="Haridas S."/>
            <person name="Albert R."/>
            <person name="Binder M."/>
            <person name="Bloem J."/>
            <person name="Labutti K."/>
            <person name="Salamov A."/>
            <person name="Andreopoulos B."/>
            <person name="Baker S."/>
            <person name="Barry K."/>
            <person name="Bills G."/>
            <person name="Bluhm B."/>
            <person name="Cannon C."/>
            <person name="Castanera R."/>
            <person name="Culley D."/>
            <person name="Daum C."/>
            <person name="Ezra D."/>
            <person name="Gonzalez J."/>
            <person name="Henrissat B."/>
            <person name="Kuo A."/>
            <person name="Liang C."/>
            <person name="Lipzen A."/>
            <person name="Lutzoni F."/>
            <person name="Magnuson J."/>
            <person name="Mondo S."/>
            <person name="Nolan M."/>
            <person name="Ohm R."/>
            <person name="Pangilinan J."/>
            <person name="Park H.-J."/>
            <person name="Ramirez L."/>
            <person name="Alfaro M."/>
            <person name="Sun H."/>
            <person name="Tritt A."/>
            <person name="Yoshinaga Y."/>
            <person name="Zwiers L.-H."/>
            <person name="Turgeon B."/>
            <person name="Goodwin S."/>
            <person name="Spatafora J."/>
            <person name="Crous P."/>
            <person name="Grigoriev I."/>
        </authorList>
    </citation>
    <scope>NUCLEOTIDE SEQUENCE</scope>
    <source>
        <strain evidence="4">ATCC 74209</strain>
    </source>
</reference>
<dbReference type="Proteomes" id="UP000799536">
    <property type="component" value="Unassembled WGS sequence"/>
</dbReference>
<dbReference type="Pfam" id="PF23276">
    <property type="entry name" value="TPR_24"/>
    <property type="match status" value="1"/>
</dbReference>
<dbReference type="PANTHER" id="PTHR47938:SF35">
    <property type="entry name" value="PENTATRICOPEPTIDE REPEAT-CONTAINING PROTEIN 4, MITOCHONDRIAL-RELATED"/>
    <property type="match status" value="1"/>
</dbReference>
<dbReference type="PANTHER" id="PTHR47938">
    <property type="entry name" value="RESPIRATORY COMPLEX I CHAPERONE (CIA84), PUTATIVE (AFU_ORTHOLOGUE AFUA_2G06020)-RELATED"/>
    <property type="match status" value="1"/>
</dbReference>
<sequence>MLSNAMTSPPLVLDGLWRCLCPSFTSQISPRILSSVRIPSALHSPRRFPTSQCPASWRAPTRSFSIAADPNPPYLPGSRPLRAFNGSQSKNIEASLVHLSTPELYERLRAEAASGRHRDVMKIVKILLKDREQEPSLQMYSAILHSYVSAEDGTAGMIRKTLEEMRQEGIELDSRACHNILEALAVHPDYLLRTEILEYMKERWFTLTDTGHNHIVAGLLRDRCFEQALEKMDTMTQDGIPVAPWVYDVAMYLLLDNREVEEAYQLARVRQNSKSKTMSYALWMHLLDCASKLHHPEAVNFVWNSQVVPSYLRPPTGTCLHILNMAGRSGDVRLATEVFRVLIERGTAFSHAHYEMLLEAYLNAGDLKAALSVLLIMQETGLKVTEGAVLPLYNYLIKDPARPMEAFLELQSLEHSDRQVPTAAVNSCIQALIRFSRLEDAIEIYKVLHTVSRAGPNTATFNILFQGCHRDGREELAIFLVKEMLALRVEPDAMSYDRLILISCSVGKVEDAMLYYGEMKDLGFMPRRGTLDLLIKKGVEARHPMTATLLDDMKESGYQLSKEMQRLIEGLEQNGLQIGISGGNGHASASLDLGKGVTSAAAVC</sequence>
<dbReference type="PROSITE" id="PS51375">
    <property type="entry name" value="PPR"/>
    <property type="match status" value="3"/>
</dbReference>
<evidence type="ECO:0000256" key="1">
    <source>
        <dbReference type="ARBA" id="ARBA00022737"/>
    </source>
</evidence>
<keyword evidence="5" id="KW-1185">Reference proteome</keyword>
<accession>A0A9P4JLE4</accession>
<feature type="repeat" description="PPR" evidence="2">
    <location>
        <begin position="350"/>
        <end position="384"/>
    </location>
</feature>
<dbReference type="Gene3D" id="1.25.40.10">
    <property type="entry name" value="Tetratricopeptide repeat domain"/>
    <property type="match status" value="3"/>
</dbReference>
<dbReference type="Pfam" id="PF13812">
    <property type="entry name" value="PPR_3"/>
    <property type="match status" value="1"/>
</dbReference>
<protein>
    <recommendedName>
        <fullName evidence="3">Pentatricopeptide repeat-containing protein-mitochondrial domain-containing protein</fullName>
    </recommendedName>
</protein>
<evidence type="ECO:0000259" key="3">
    <source>
        <dbReference type="Pfam" id="PF23276"/>
    </source>
</evidence>
<dbReference type="OrthoDB" id="747253at2759"/>
<dbReference type="InterPro" id="IPR057027">
    <property type="entry name" value="TPR_mt"/>
</dbReference>
<proteinExistence type="predicted"/>
<feature type="domain" description="Pentatricopeptide repeat-containing protein-mitochondrial" evidence="3">
    <location>
        <begin position="317"/>
        <end position="446"/>
    </location>
</feature>
<gene>
    <name evidence="4" type="ORF">GQ43DRAFT_394612</name>
</gene>
<comment type="caution">
    <text evidence="4">The sequence shown here is derived from an EMBL/GenBank/DDBJ whole genome shotgun (WGS) entry which is preliminary data.</text>
</comment>
<keyword evidence="1" id="KW-0677">Repeat</keyword>
<dbReference type="Pfam" id="PF01535">
    <property type="entry name" value="PPR"/>
    <property type="match status" value="2"/>
</dbReference>
<dbReference type="GO" id="GO:0003729">
    <property type="term" value="F:mRNA binding"/>
    <property type="evidence" value="ECO:0007669"/>
    <property type="project" value="TreeGrafter"/>
</dbReference>
<feature type="repeat" description="PPR" evidence="2">
    <location>
        <begin position="457"/>
        <end position="491"/>
    </location>
</feature>
<feature type="repeat" description="PPR" evidence="2">
    <location>
        <begin position="492"/>
        <end position="526"/>
    </location>
</feature>
<evidence type="ECO:0000313" key="4">
    <source>
        <dbReference type="EMBL" id="KAF2201280.1"/>
    </source>
</evidence>